<dbReference type="Proteomes" id="UP000542674">
    <property type="component" value="Unassembled WGS sequence"/>
</dbReference>
<dbReference type="EMBL" id="JACHJS010000001">
    <property type="protein sequence ID" value="MBB4966000.1"/>
    <property type="molecule type" value="Genomic_DNA"/>
</dbReference>
<gene>
    <name evidence="1" type="ORF">F4559_003359</name>
</gene>
<keyword evidence="2" id="KW-1185">Reference proteome</keyword>
<reference evidence="1 2" key="1">
    <citation type="submission" date="2020-08" db="EMBL/GenBank/DDBJ databases">
        <title>Sequencing the genomes of 1000 actinobacteria strains.</title>
        <authorList>
            <person name="Klenk H.-P."/>
        </authorList>
    </citation>
    <scope>NUCLEOTIDE SEQUENCE [LARGE SCALE GENOMIC DNA]</scope>
    <source>
        <strain evidence="1 2">DSM 45084</strain>
    </source>
</reference>
<proteinExistence type="predicted"/>
<dbReference type="Pfam" id="PF13671">
    <property type="entry name" value="AAA_33"/>
    <property type="match status" value="1"/>
</dbReference>
<evidence type="ECO:0000313" key="2">
    <source>
        <dbReference type="Proteomes" id="UP000542674"/>
    </source>
</evidence>
<dbReference type="Gene3D" id="3.40.50.300">
    <property type="entry name" value="P-loop containing nucleotide triphosphate hydrolases"/>
    <property type="match status" value="1"/>
</dbReference>
<name>A0A7W7T691_9PSEU</name>
<comment type="caution">
    <text evidence="1">The sequence shown here is derived from an EMBL/GenBank/DDBJ whole genome shotgun (WGS) entry which is preliminary data.</text>
</comment>
<dbReference type="InterPro" id="IPR027417">
    <property type="entry name" value="P-loop_NTPase"/>
</dbReference>
<dbReference type="RefSeq" id="WP_184669762.1">
    <property type="nucleotide sequence ID" value="NZ_BAABAI010000002.1"/>
</dbReference>
<organism evidence="1 2">
    <name type="scientific">Saccharothrix violaceirubra</name>
    <dbReference type="NCBI Taxonomy" id="413306"/>
    <lineage>
        <taxon>Bacteria</taxon>
        <taxon>Bacillati</taxon>
        <taxon>Actinomycetota</taxon>
        <taxon>Actinomycetes</taxon>
        <taxon>Pseudonocardiales</taxon>
        <taxon>Pseudonocardiaceae</taxon>
        <taxon>Saccharothrix</taxon>
    </lineage>
</organism>
<protein>
    <recommendedName>
        <fullName evidence="3">AAA domain-containing protein</fullName>
    </recommendedName>
</protein>
<accession>A0A7W7T691</accession>
<dbReference type="SUPFAM" id="SSF52540">
    <property type="entry name" value="P-loop containing nucleoside triphosphate hydrolases"/>
    <property type="match status" value="1"/>
</dbReference>
<evidence type="ECO:0000313" key="1">
    <source>
        <dbReference type="EMBL" id="MBB4966000.1"/>
    </source>
</evidence>
<dbReference type="AlphaFoldDB" id="A0A7W7T691"/>
<sequence>MLIWINGPFGGGKTATAHELHRRVEGSVLADPEYFGFALHRLLPPALRGDFQDLPTWRTGVYDMLDLALTQHEGPIIVPMTVVNADYFAEIVGRLREQGHRVEHFALLAEPATVLARLSGRGLWPGLKREGWAVSKLDHCLKRLHEPEFAEHVDTDDRTVAQVADAIARSAGLPIVPDNDSPLRARLRRYATSVRHLRFD</sequence>
<evidence type="ECO:0008006" key="3">
    <source>
        <dbReference type="Google" id="ProtNLM"/>
    </source>
</evidence>